<evidence type="ECO:0000313" key="1">
    <source>
        <dbReference type="EMBL" id="KAJ9051197.1"/>
    </source>
</evidence>
<gene>
    <name evidence="1" type="ORF">DSO57_1007038</name>
</gene>
<protein>
    <submittedName>
        <fullName evidence="1">Uncharacterized protein</fullName>
    </submittedName>
</protein>
<organism evidence="1 2">
    <name type="scientific">Entomophthora muscae</name>
    <dbReference type="NCBI Taxonomy" id="34485"/>
    <lineage>
        <taxon>Eukaryota</taxon>
        <taxon>Fungi</taxon>
        <taxon>Fungi incertae sedis</taxon>
        <taxon>Zoopagomycota</taxon>
        <taxon>Entomophthoromycotina</taxon>
        <taxon>Entomophthoromycetes</taxon>
        <taxon>Entomophthorales</taxon>
        <taxon>Entomophthoraceae</taxon>
        <taxon>Entomophthora</taxon>
    </lineage>
</organism>
<name>A0ACC2RMA8_9FUNG</name>
<comment type="caution">
    <text evidence="1">The sequence shown here is derived from an EMBL/GenBank/DDBJ whole genome shotgun (WGS) entry which is preliminary data.</text>
</comment>
<reference evidence="1" key="1">
    <citation type="submission" date="2022-04" db="EMBL/GenBank/DDBJ databases">
        <title>Genome of the entomopathogenic fungus Entomophthora muscae.</title>
        <authorList>
            <person name="Elya C."/>
            <person name="Lovett B.R."/>
            <person name="Lee E."/>
            <person name="Macias A.M."/>
            <person name="Hajek A.E."/>
            <person name="De Bivort B.L."/>
            <person name="Kasson M.T."/>
            <person name="De Fine Licht H.H."/>
            <person name="Stajich J.E."/>
        </authorList>
    </citation>
    <scope>NUCLEOTIDE SEQUENCE</scope>
    <source>
        <strain evidence="1">Berkeley</strain>
    </source>
</reference>
<sequence>MHQYFQNREKAYNQVKDLTNEEILCLSAVAGQVAWERLGHVKNTDLEAQQLHHLQTTEEVVQTNVADKTLGERSRPICSPCPILSPPTEKPLIQLGEFLKTEAESVFPKPEARKPWARPQHPPPQP</sequence>
<evidence type="ECO:0000313" key="2">
    <source>
        <dbReference type="Proteomes" id="UP001165960"/>
    </source>
</evidence>
<proteinExistence type="predicted"/>
<keyword evidence="2" id="KW-1185">Reference proteome</keyword>
<dbReference type="Proteomes" id="UP001165960">
    <property type="component" value="Unassembled WGS sequence"/>
</dbReference>
<accession>A0ACC2RMA8</accession>
<dbReference type="EMBL" id="QTSX02007120">
    <property type="protein sequence ID" value="KAJ9051197.1"/>
    <property type="molecule type" value="Genomic_DNA"/>
</dbReference>